<protein>
    <submittedName>
        <fullName evidence="1">Uncharacterized protein</fullName>
    </submittedName>
</protein>
<organism evidence="1 2">
    <name type="scientific">Dipteronia dyeriana</name>
    <dbReference type="NCBI Taxonomy" id="168575"/>
    <lineage>
        <taxon>Eukaryota</taxon>
        <taxon>Viridiplantae</taxon>
        <taxon>Streptophyta</taxon>
        <taxon>Embryophyta</taxon>
        <taxon>Tracheophyta</taxon>
        <taxon>Spermatophyta</taxon>
        <taxon>Magnoliopsida</taxon>
        <taxon>eudicotyledons</taxon>
        <taxon>Gunneridae</taxon>
        <taxon>Pentapetalae</taxon>
        <taxon>rosids</taxon>
        <taxon>malvids</taxon>
        <taxon>Sapindales</taxon>
        <taxon>Sapindaceae</taxon>
        <taxon>Hippocastanoideae</taxon>
        <taxon>Acereae</taxon>
        <taxon>Dipteronia</taxon>
    </lineage>
</organism>
<dbReference type="Proteomes" id="UP001280121">
    <property type="component" value="Unassembled WGS sequence"/>
</dbReference>
<dbReference type="EMBL" id="JANJYI010000005">
    <property type="protein sequence ID" value="KAK2648362.1"/>
    <property type="molecule type" value="Genomic_DNA"/>
</dbReference>
<dbReference type="PANTHER" id="PTHR31174:SF31">
    <property type="entry name" value="LATE EMBRYOGENESIS ABUNDANT PROTEIN 3"/>
    <property type="match status" value="1"/>
</dbReference>
<proteinExistence type="predicted"/>
<keyword evidence="2" id="KW-1185">Reference proteome</keyword>
<sequence length="90" mass="10054">MQAAENSLLGQTRKMQSAAAVNERTGLVRHRAITDIIRDQGVTVSETIVAGANRIITESVGDQVVARYANMQRLMWQLELPEMYSIPIRL</sequence>
<accession>A0AAD9WZP5</accession>
<gene>
    <name evidence="1" type="ORF">Ddye_015851</name>
</gene>
<reference evidence="1" key="1">
    <citation type="journal article" date="2023" name="Plant J.">
        <title>Genome sequences and population genomics provide insights into the demographic history, inbreeding, and mutation load of two 'living fossil' tree species of Dipteronia.</title>
        <authorList>
            <person name="Feng Y."/>
            <person name="Comes H.P."/>
            <person name="Chen J."/>
            <person name="Zhu S."/>
            <person name="Lu R."/>
            <person name="Zhang X."/>
            <person name="Li P."/>
            <person name="Qiu J."/>
            <person name="Olsen K.M."/>
            <person name="Qiu Y."/>
        </authorList>
    </citation>
    <scope>NUCLEOTIDE SEQUENCE</scope>
    <source>
        <strain evidence="1">KIB01</strain>
    </source>
</reference>
<dbReference type="InterPro" id="IPR042971">
    <property type="entry name" value="LEA_SMP"/>
</dbReference>
<dbReference type="PANTHER" id="PTHR31174">
    <property type="entry name" value="SEED MATURATION FAMILY PROTEIN"/>
    <property type="match status" value="1"/>
</dbReference>
<evidence type="ECO:0000313" key="1">
    <source>
        <dbReference type="EMBL" id="KAK2648362.1"/>
    </source>
</evidence>
<evidence type="ECO:0000313" key="2">
    <source>
        <dbReference type="Proteomes" id="UP001280121"/>
    </source>
</evidence>
<name>A0AAD9WZP5_9ROSI</name>
<dbReference type="AlphaFoldDB" id="A0AAD9WZP5"/>
<comment type="caution">
    <text evidence="1">The sequence shown here is derived from an EMBL/GenBank/DDBJ whole genome shotgun (WGS) entry which is preliminary data.</text>
</comment>